<name>A0ABV8DME0_9NOCA</name>
<evidence type="ECO:0000259" key="2">
    <source>
        <dbReference type="Pfam" id="PF07859"/>
    </source>
</evidence>
<sequence length="287" mass="29732">MTPTTLAEAETAWSSVFGDGRLPLGRLRRNLDAMMSETPVPSSVPVASDTIADVPCLRVGTGTRTLVWFHGGGYVMGSPHGYRAAAATLSAALDAQVLLPDYRLAPEHPFPAAFDDATAVLTALGSADTLIAGGDSAGGGLALAATIAARDRGAAVPSAVLAVSPLADFTASGDSFTTNVGTDPVISTRALRGLAASYLRGHDPRDPRVSPLFAGFHDLPPILFLASDREALRDDAVRMHATARAAGNRGALSIHPDACHAWTLFADLPQARRALAEMTDFVNGALP</sequence>
<dbReference type="InterPro" id="IPR050300">
    <property type="entry name" value="GDXG_lipolytic_enzyme"/>
</dbReference>
<proteinExistence type="predicted"/>
<dbReference type="RefSeq" id="WP_378610587.1">
    <property type="nucleotide sequence ID" value="NZ_JBHSAX010000003.1"/>
</dbReference>
<dbReference type="Pfam" id="PF07859">
    <property type="entry name" value="Abhydrolase_3"/>
    <property type="match status" value="1"/>
</dbReference>
<dbReference type="SUPFAM" id="SSF53474">
    <property type="entry name" value="alpha/beta-Hydrolases"/>
    <property type="match status" value="1"/>
</dbReference>
<reference evidence="4" key="1">
    <citation type="journal article" date="2019" name="Int. J. Syst. Evol. Microbiol.">
        <title>The Global Catalogue of Microorganisms (GCM) 10K type strain sequencing project: providing services to taxonomists for standard genome sequencing and annotation.</title>
        <authorList>
            <consortium name="The Broad Institute Genomics Platform"/>
            <consortium name="The Broad Institute Genome Sequencing Center for Infectious Disease"/>
            <person name="Wu L."/>
            <person name="Ma J."/>
        </authorList>
    </citation>
    <scope>NUCLEOTIDE SEQUENCE [LARGE SCALE GENOMIC DNA]</scope>
    <source>
        <strain evidence="4">CGMCC 4.7330</strain>
    </source>
</reference>
<organism evidence="3 4">
    <name type="scientific">Nocardia jiangsuensis</name>
    <dbReference type="NCBI Taxonomy" id="1691563"/>
    <lineage>
        <taxon>Bacteria</taxon>
        <taxon>Bacillati</taxon>
        <taxon>Actinomycetota</taxon>
        <taxon>Actinomycetes</taxon>
        <taxon>Mycobacteriales</taxon>
        <taxon>Nocardiaceae</taxon>
        <taxon>Nocardia</taxon>
    </lineage>
</organism>
<accession>A0ABV8DME0</accession>
<keyword evidence="1 3" id="KW-0378">Hydrolase</keyword>
<gene>
    <name evidence="3" type="ORF">ACFO0B_02300</name>
</gene>
<dbReference type="GO" id="GO:0016787">
    <property type="term" value="F:hydrolase activity"/>
    <property type="evidence" value="ECO:0007669"/>
    <property type="project" value="UniProtKB-KW"/>
</dbReference>
<comment type="caution">
    <text evidence="3">The sequence shown here is derived from an EMBL/GenBank/DDBJ whole genome shotgun (WGS) entry which is preliminary data.</text>
</comment>
<evidence type="ECO:0000313" key="4">
    <source>
        <dbReference type="Proteomes" id="UP001595696"/>
    </source>
</evidence>
<dbReference type="Gene3D" id="3.40.50.1820">
    <property type="entry name" value="alpha/beta hydrolase"/>
    <property type="match status" value="1"/>
</dbReference>
<dbReference type="PANTHER" id="PTHR48081:SF8">
    <property type="entry name" value="ALPHA_BETA HYDROLASE FOLD-3 DOMAIN-CONTAINING PROTEIN-RELATED"/>
    <property type="match status" value="1"/>
</dbReference>
<dbReference type="EMBL" id="JBHSAX010000003">
    <property type="protein sequence ID" value="MFC3960816.1"/>
    <property type="molecule type" value="Genomic_DNA"/>
</dbReference>
<evidence type="ECO:0000313" key="3">
    <source>
        <dbReference type="EMBL" id="MFC3960816.1"/>
    </source>
</evidence>
<dbReference type="InterPro" id="IPR013094">
    <property type="entry name" value="AB_hydrolase_3"/>
</dbReference>
<dbReference type="Proteomes" id="UP001595696">
    <property type="component" value="Unassembled WGS sequence"/>
</dbReference>
<evidence type="ECO:0000256" key="1">
    <source>
        <dbReference type="ARBA" id="ARBA00022801"/>
    </source>
</evidence>
<keyword evidence="4" id="KW-1185">Reference proteome</keyword>
<feature type="domain" description="Alpha/beta hydrolase fold-3" evidence="2">
    <location>
        <begin position="66"/>
        <end position="263"/>
    </location>
</feature>
<protein>
    <submittedName>
        <fullName evidence="3">Alpha/beta hydrolase</fullName>
    </submittedName>
</protein>
<dbReference type="InterPro" id="IPR029058">
    <property type="entry name" value="AB_hydrolase_fold"/>
</dbReference>
<dbReference type="PANTHER" id="PTHR48081">
    <property type="entry name" value="AB HYDROLASE SUPERFAMILY PROTEIN C4A8.06C"/>
    <property type="match status" value="1"/>
</dbReference>